<dbReference type="Gene3D" id="3.30.540.10">
    <property type="entry name" value="Fructose-1,6-Bisphosphatase, subunit A, domain 1"/>
    <property type="match status" value="1"/>
</dbReference>
<dbReference type="RefSeq" id="WP_316018073.1">
    <property type="nucleotide sequence ID" value="NZ_JAWDID010000011.1"/>
</dbReference>
<dbReference type="InterPro" id="IPR020550">
    <property type="entry name" value="Inositol_monophosphatase_CS"/>
</dbReference>
<dbReference type="PRINTS" id="PR00377">
    <property type="entry name" value="IMPHPHTASES"/>
</dbReference>
<dbReference type="Proteomes" id="UP001254257">
    <property type="component" value="Unassembled WGS sequence"/>
</dbReference>
<reference evidence="5 6" key="1">
    <citation type="submission" date="2023-09" db="EMBL/GenBank/DDBJ databases">
        <title>Whole genome shotgun sequencing (WGS) of Bosea sp. ZW T0_25, isolated from stored onions (Allium cepa).</title>
        <authorList>
            <person name="Stoll D.A."/>
            <person name="Huch M."/>
        </authorList>
    </citation>
    <scope>NUCLEOTIDE SEQUENCE [LARGE SCALE GENOMIC DNA]</scope>
    <source>
        <strain evidence="5 6">ZW T0_25</strain>
    </source>
</reference>
<protein>
    <submittedName>
        <fullName evidence="5">Inositol monophosphatase family protein</fullName>
    </submittedName>
</protein>
<keyword evidence="6" id="KW-1185">Reference proteome</keyword>
<keyword evidence="2" id="KW-0479">Metal-binding</keyword>
<sequence>MSPADLDLRQFAVLGLVAEASRLALDYFNKRDSLGITMKGEQDWLTVADGAVEAFLRERLAVLFPADAVIGEEGGGEAADAVWIIDPIDGTANFAHGDRNWCISIGLLLNGVPEIGIVSAPALDEVYVGRRGRGATLNGEPIKVSGQTNMAHSCIEIGWSTRIPHADYLATVQGTLVAGASVRRVGSGTLGICHVAVGRTDGYAEHHINAWDVAAAMAIAAEAGADLNDFFAGDGIRTGNPILCCTPGLSAELERITGIICRRKGD</sequence>
<evidence type="ECO:0000256" key="4">
    <source>
        <dbReference type="ARBA" id="ARBA00022842"/>
    </source>
</evidence>
<evidence type="ECO:0000313" key="5">
    <source>
        <dbReference type="EMBL" id="MDU0340200.1"/>
    </source>
</evidence>
<dbReference type="Gene3D" id="3.40.190.80">
    <property type="match status" value="1"/>
</dbReference>
<name>A0ABU3S791_9HYPH</name>
<dbReference type="Pfam" id="PF00459">
    <property type="entry name" value="Inositol_P"/>
    <property type="match status" value="1"/>
</dbReference>
<dbReference type="EMBL" id="JAWDID010000011">
    <property type="protein sequence ID" value="MDU0340200.1"/>
    <property type="molecule type" value="Genomic_DNA"/>
</dbReference>
<dbReference type="SUPFAM" id="SSF56655">
    <property type="entry name" value="Carbohydrate phosphatase"/>
    <property type="match status" value="1"/>
</dbReference>
<proteinExistence type="inferred from homology"/>
<evidence type="ECO:0000256" key="2">
    <source>
        <dbReference type="ARBA" id="ARBA00022723"/>
    </source>
</evidence>
<keyword evidence="3" id="KW-0378">Hydrolase</keyword>
<evidence type="ECO:0000256" key="3">
    <source>
        <dbReference type="ARBA" id="ARBA00022801"/>
    </source>
</evidence>
<dbReference type="InterPro" id="IPR020583">
    <property type="entry name" value="Inositol_monoP_metal-BS"/>
</dbReference>
<organism evidence="5 6">
    <name type="scientific">Bosea rubneri</name>
    <dbReference type="NCBI Taxonomy" id="3075434"/>
    <lineage>
        <taxon>Bacteria</taxon>
        <taxon>Pseudomonadati</taxon>
        <taxon>Pseudomonadota</taxon>
        <taxon>Alphaproteobacteria</taxon>
        <taxon>Hyphomicrobiales</taxon>
        <taxon>Boseaceae</taxon>
        <taxon>Bosea</taxon>
    </lineage>
</organism>
<accession>A0ABU3S791</accession>
<comment type="caution">
    <text evidence="5">The sequence shown here is derived from an EMBL/GenBank/DDBJ whole genome shotgun (WGS) entry which is preliminary data.</text>
</comment>
<evidence type="ECO:0000313" key="6">
    <source>
        <dbReference type="Proteomes" id="UP001254257"/>
    </source>
</evidence>
<evidence type="ECO:0000256" key="1">
    <source>
        <dbReference type="ARBA" id="ARBA00009759"/>
    </source>
</evidence>
<dbReference type="PANTHER" id="PTHR20854">
    <property type="entry name" value="INOSITOL MONOPHOSPHATASE"/>
    <property type="match status" value="1"/>
</dbReference>
<gene>
    <name evidence="5" type="ORF">RKE40_09925</name>
</gene>
<dbReference type="InterPro" id="IPR000760">
    <property type="entry name" value="Inositol_monophosphatase-like"/>
</dbReference>
<keyword evidence="4" id="KW-0460">Magnesium</keyword>
<dbReference type="PROSITE" id="PS00630">
    <property type="entry name" value="IMP_2"/>
    <property type="match status" value="1"/>
</dbReference>
<comment type="similarity">
    <text evidence="1">Belongs to the inositol monophosphatase superfamily.</text>
</comment>
<dbReference type="PROSITE" id="PS00629">
    <property type="entry name" value="IMP_1"/>
    <property type="match status" value="1"/>
</dbReference>
<dbReference type="PANTHER" id="PTHR20854:SF4">
    <property type="entry name" value="INOSITOL-1-MONOPHOSPHATASE-RELATED"/>
    <property type="match status" value="1"/>
</dbReference>